<dbReference type="PANTHER" id="PTHR14097">
    <property type="entry name" value="OXIDOREDUCTASE HTATIP2"/>
    <property type="match status" value="1"/>
</dbReference>
<dbReference type="PANTHER" id="PTHR14097:SF8">
    <property type="entry name" value="NAD(P)-BINDING DOMAIN-CONTAINING PROTEIN"/>
    <property type="match status" value="1"/>
</dbReference>
<proteinExistence type="predicted"/>
<dbReference type="Proteomes" id="UP001294444">
    <property type="component" value="Unassembled WGS sequence"/>
</dbReference>
<evidence type="ECO:0000313" key="1">
    <source>
        <dbReference type="EMBL" id="SNX87897.1"/>
    </source>
</evidence>
<name>A0AAJ4XTS0_9BASI</name>
<reference evidence="1" key="1">
    <citation type="submission" date="2023-10" db="EMBL/GenBank/DDBJ databases">
        <authorList>
            <person name="Guldener U."/>
        </authorList>
    </citation>
    <scope>NUCLEOTIDE SEQUENCE</scope>
    <source>
        <strain evidence="1">Mp4</strain>
    </source>
</reference>
<dbReference type="SUPFAM" id="SSF51735">
    <property type="entry name" value="NAD(P)-binding Rossmann-fold domains"/>
    <property type="match status" value="1"/>
</dbReference>
<keyword evidence="2" id="KW-1185">Reference proteome</keyword>
<dbReference type="Gene3D" id="3.40.50.720">
    <property type="entry name" value="NAD(P)-binding Rossmann-like Domain"/>
    <property type="match status" value="1"/>
</dbReference>
<comment type="caution">
    <text evidence="1">The sequence shown here is derived from an EMBL/GenBank/DDBJ whole genome shotgun (WGS) entry which is preliminary data.</text>
</comment>
<dbReference type="EMBL" id="OAPG01000021">
    <property type="protein sequence ID" value="SNX87897.1"/>
    <property type="molecule type" value="Genomic_DNA"/>
</dbReference>
<sequence>MATWHSTTESQNSPSAEACAKIAMAEVEMEACHTLCLGRLRGGVQRKAVEDWSSSPVDVLEAFPTGVDGAAASRRHAQRYRRCKAWAILNIHEVPPAAENQSWHIQAETSNGNDPREFLLAGNSPANIPSGKCEYGNMHEKTTTQIPGQPVVETKFGNMHIIVVGATGLAGSRILQEATRRPEVTQINVLTRKPSVHRSHKKVHTIIHEDFSIYLDALVKEVGTATACIWALGVSTTANLLPKEYRTMTHDWPLAFAKRLTESTKDCSSRLSSAYLLAIDARSDNKWLLYQREKGRTEKVSSSLPPPPALARALCCPSLFDQVVSSTLVPGWQIGSSRFKTNI</sequence>
<accession>A0AAJ4XTS0</accession>
<evidence type="ECO:0000313" key="2">
    <source>
        <dbReference type="Proteomes" id="UP001294444"/>
    </source>
</evidence>
<dbReference type="InterPro" id="IPR036291">
    <property type="entry name" value="NAD(P)-bd_dom_sf"/>
</dbReference>
<gene>
    <name evidence="1" type="ORF">MEPE_06608</name>
</gene>
<evidence type="ECO:0008006" key="3">
    <source>
        <dbReference type="Google" id="ProtNLM"/>
    </source>
</evidence>
<protein>
    <recommendedName>
        <fullName evidence="3">NAD(P)-binding domain-containing protein</fullName>
    </recommendedName>
</protein>
<organism evidence="1 2">
    <name type="scientific">Melanopsichium pennsylvanicum</name>
    <dbReference type="NCBI Taxonomy" id="63383"/>
    <lineage>
        <taxon>Eukaryota</taxon>
        <taxon>Fungi</taxon>
        <taxon>Dikarya</taxon>
        <taxon>Basidiomycota</taxon>
        <taxon>Ustilaginomycotina</taxon>
        <taxon>Ustilaginomycetes</taxon>
        <taxon>Ustilaginales</taxon>
        <taxon>Ustilaginaceae</taxon>
        <taxon>Melanopsichium</taxon>
    </lineage>
</organism>
<dbReference type="AlphaFoldDB" id="A0AAJ4XTS0"/>